<evidence type="ECO:0000313" key="2">
    <source>
        <dbReference type="EMBL" id="KMP03007.1"/>
    </source>
</evidence>
<dbReference type="AlphaFoldDB" id="A0A0J7AZW1"/>
<accession>A0A0J7AZW1</accession>
<sequence>MDMHVMGLSLRPVFWVSLKFSFLSLSVGNACPAYFDVAEIRYFLSPETDLDARELVQVLLRNATLRGSSVRARWHTLACVLRGEYMDDGFGSARGVASTQQKPSVLETSNRKQANPLVKYHNHMKFAQPSLCMAAVKIYIEADSP</sequence>
<protein>
    <submittedName>
        <fullName evidence="2">Uncharacterized protein</fullName>
    </submittedName>
</protein>
<evidence type="ECO:0000313" key="3">
    <source>
        <dbReference type="Proteomes" id="UP000054565"/>
    </source>
</evidence>
<name>A0A0J7AZW1_COCIT</name>
<gene>
    <name evidence="2" type="ORF">CIRG_02699</name>
</gene>
<organism evidence="2 3">
    <name type="scientific">Coccidioides immitis RMSCC 2394</name>
    <dbReference type="NCBI Taxonomy" id="404692"/>
    <lineage>
        <taxon>Eukaryota</taxon>
        <taxon>Fungi</taxon>
        <taxon>Dikarya</taxon>
        <taxon>Ascomycota</taxon>
        <taxon>Pezizomycotina</taxon>
        <taxon>Eurotiomycetes</taxon>
        <taxon>Eurotiomycetidae</taxon>
        <taxon>Onygenales</taxon>
        <taxon>Onygenaceae</taxon>
        <taxon>Coccidioides</taxon>
    </lineage>
</organism>
<dbReference type="Proteomes" id="UP000054565">
    <property type="component" value="Unassembled WGS sequence"/>
</dbReference>
<feature type="signal peptide" evidence="1">
    <location>
        <begin position="1"/>
        <end position="30"/>
    </location>
</feature>
<feature type="chain" id="PRO_5005286211" evidence="1">
    <location>
        <begin position="31"/>
        <end position="145"/>
    </location>
</feature>
<reference evidence="3" key="1">
    <citation type="journal article" date="2010" name="Genome Res.">
        <title>Population genomic sequencing of Coccidioides fungi reveals recent hybridization and transposon control.</title>
        <authorList>
            <person name="Neafsey D.E."/>
            <person name="Barker B.M."/>
            <person name="Sharpton T.J."/>
            <person name="Stajich J.E."/>
            <person name="Park D.J."/>
            <person name="Whiston E."/>
            <person name="Hung C.-Y."/>
            <person name="McMahan C."/>
            <person name="White J."/>
            <person name="Sykes S."/>
            <person name="Heiman D."/>
            <person name="Young S."/>
            <person name="Zeng Q."/>
            <person name="Abouelleil A."/>
            <person name="Aftuck L."/>
            <person name="Bessette D."/>
            <person name="Brown A."/>
            <person name="FitzGerald M."/>
            <person name="Lui A."/>
            <person name="Macdonald J.P."/>
            <person name="Priest M."/>
            <person name="Orbach M.J."/>
            <person name="Galgiani J.N."/>
            <person name="Kirkland T.N."/>
            <person name="Cole G.T."/>
            <person name="Birren B.W."/>
            <person name="Henn M.R."/>
            <person name="Taylor J.W."/>
            <person name="Rounsley S.D."/>
        </authorList>
    </citation>
    <scope>NUCLEOTIDE SEQUENCE [LARGE SCALE GENOMIC DNA]</scope>
    <source>
        <strain evidence="3">RMSCC 2394</strain>
    </source>
</reference>
<proteinExistence type="predicted"/>
<keyword evidence="1" id="KW-0732">Signal</keyword>
<dbReference type="EMBL" id="DS028094">
    <property type="protein sequence ID" value="KMP03007.1"/>
    <property type="molecule type" value="Genomic_DNA"/>
</dbReference>
<evidence type="ECO:0000256" key="1">
    <source>
        <dbReference type="SAM" id="SignalP"/>
    </source>
</evidence>